<dbReference type="EMBL" id="MCFL01000080">
    <property type="protein sequence ID" value="ORZ30599.1"/>
    <property type="molecule type" value="Genomic_DNA"/>
</dbReference>
<dbReference type="InterPro" id="IPR000965">
    <property type="entry name" value="GPR_dom"/>
</dbReference>
<sequence>MQTMTEPTADQLHAMAKAARAAGLHLQATTTDQRNAVLATLGTNLRASLDSIRAANQLDLDAAKLAVERGDLSSATFKRLDVLGPDGGNLDALVQGVQDVVGLDDPLNQITLARELDTNLNLYRVTCPIGVLLIIFEARPEVVIQISSLAIKSGNAVILKGGKEATHTLRALHLLVQSALTQHNLPAECVQLIEGRAAVGGLLALEKYIDLVIPRGSASLVRYIKDHTRIPVMGHADGICAVYLDKDVPTDFDVAQVIVDAKTQYPAACNAAETLLVHQDVVQSDTFKHVVGELIKAGVQLKCDPQTLAVASAVASTLGTSGPHPVASSAHDYDTEFLDLTLAVKSIASLPLAMEHIRDHGSGHTDVIL</sequence>
<dbReference type="NCBIfam" id="TIGR00407">
    <property type="entry name" value="proA"/>
    <property type="match status" value="1"/>
</dbReference>
<name>A0A1Y2H7R1_9FUNG</name>
<dbReference type="AlphaFoldDB" id="A0A1Y2H7R1"/>
<dbReference type="Gene3D" id="3.40.605.10">
    <property type="entry name" value="Aldehyde Dehydrogenase, Chain A, domain 1"/>
    <property type="match status" value="1"/>
</dbReference>
<evidence type="ECO:0000256" key="1">
    <source>
        <dbReference type="ARBA" id="ARBA00004985"/>
    </source>
</evidence>
<evidence type="ECO:0000313" key="10">
    <source>
        <dbReference type="Proteomes" id="UP000193411"/>
    </source>
</evidence>
<dbReference type="GO" id="GO:0055129">
    <property type="term" value="P:L-proline biosynthetic process"/>
    <property type="evidence" value="ECO:0007669"/>
    <property type="project" value="UniProtKB-UniPathway"/>
</dbReference>
<keyword evidence="5" id="KW-0521">NADP</keyword>
<proteinExistence type="predicted"/>
<protein>
    <recommendedName>
        <fullName evidence="2">glutamate-5-semialdehyde dehydrogenase</fullName>
        <ecNumber evidence="2">1.2.1.41</ecNumber>
    </recommendedName>
</protein>
<feature type="domain" description="Aldehyde dehydrogenase" evidence="8">
    <location>
        <begin position="3"/>
        <end position="286"/>
    </location>
</feature>
<evidence type="ECO:0000259" key="8">
    <source>
        <dbReference type="Pfam" id="PF00171"/>
    </source>
</evidence>
<accession>A0A1Y2H7R1</accession>
<evidence type="ECO:0000256" key="2">
    <source>
        <dbReference type="ARBA" id="ARBA00013002"/>
    </source>
</evidence>
<dbReference type="InterPro" id="IPR016163">
    <property type="entry name" value="Ald_DH_C"/>
</dbReference>
<dbReference type="PANTHER" id="PTHR11063">
    <property type="entry name" value="GLUTAMATE SEMIALDEHYDE DEHYDROGENASE"/>
    <property type="match status" value="1"/>
</dbReference>
<keyword evidence="4" id="KW-0641">Proline biosynthesis</keyword>
<dbReference type="STRING" id="765915.A0A1Y2H7R1"/>
<organism evidence="9 10">
    <name type="scientific">Catenaria anguillulae PL171</name>
    <dbReference type="NCBI Taxonomy" id="765915"/>
    <lineage>
        <taxon>Eukaryota</taxon>
        <taxon>Fungi</taxon>
        <taxon>Fungi incertae sedis</taxon>
        <taxon>Blastocladiomycota</taxon>
        <taxon>Blastocladiomycetes</taxon>
        <taxon>Blastocladiales</taxon>
        <taxon>Catenariaceae</taxon>
        <taxon>Catenaria</taxon>
    </lineage>
</organism>
<evidence type="ECO:0000256" key="3">
    <source>
        <dbReference type="ARBA" id="ARBA00022605"/>
    </source>
</evidence>
<evidence type="ECO:0000256" key="6">
    <source>
        <dbReference type="ARBA" id="ARBA00023002"/>
    </source>
</evidence>
<dbReference type="UniPathway" id="UPA00098">
    <property type="reaction ID" value="UER00360"/>
</dbReference>
<dbReference type="Gene3D" id="3.40.309.10">
    <property type="entry name" value="Aldehyde Dehydrogenase, Chain A, domain 2"/>
    <property type="match status" value="1"/>
</dbReference>
<evidence type="ECO:0000256" key="4">
    <source>
        <dbReference type="ARBA" id="ARBA00022650"/>
    </source>
</evidence>
<dbReference type="GO" id="GO:0004350">
    <property type="term" value="F:glutamate-5-semialdehyde dehydrogenase activity"/>
    <property type="evidence" value="ECO:0007669"/>
    <property type="project" value="UniProtKB-EC"/>
</dbReference>
<evidence type="ECO:0000256" key="7">
    <source>
        <dbReference type="ARBA" id="ARBA00049024"/>
    </source>
</evidence>
<keyword evidence="3" id="KW-0028">Amino-acid biosynthesis</keyword>
<evidence type="ECO:0000256" key="5">
    <source>
        <dbReference type="ARBA" id="ARBA00022857"/>
    </source>
</evidence>
<gene>
    <name evidence="9" type="ORF">BCR44DRAFT_1297207</name>
</gene>
<dbReference type="InterPro" id="IPR015590">
    <property type="entry name" value="Aldehyde_DH_dom"/>
</dbReference>
<reference evidence="9 10" key="1">
    <citation type="submission" date="2016-07" db="EMBL/GenBank/DDBJ databases">
        <title>Pervasive Adenine N6-methylation of Active Genes in Fungi.</title>
        <authorList>
            <consortium name="DOE Joint Genome Institute"/>
            <person name="Mondo S.J."/>
            <person name="Dannebaum R.O."/>
            <person name="Kuo R.C."/>
            <person name="Labutti K."/>
            <person name="Haridas S."/>
            <person name="Kuo A."/>
            <person name="Salamov A."/>
            <person name="Ahrendt S.R."/>
            <person name="Lipzen A."/>
            <person name="Sullivan W."/>
            <person name="Andreopoulos W.B."/>
            <person name="Clum A."/>
            <person name="Lindquist E."/>
            <person name="Daum C."/>
            <person name="Ramamoorthy G.K."/>
            <person name="Gryganskyi A."/>
            <person name="Culley D."/>
            <person name="Magnuson J.K."/>
            <person name="James T.Y."/>
            <person name="O'Malley M.A."/>
            <person name="Stajich J.E."/>
            <person name="Spatafora J.W."/>
            <person name="Visel A."/>
            <person name="Grigoriev I.V."/>
        </authorList>
    </citation>
    <scope>NUCLEOTIDE SEQUENCE [LARGE SCALE GENOMIC DNA]</scope>
    <source>
        <strain evidence="9 10">PL171</strain>
    </source>
</reference>
<dbReference type="OrthoDB" id="1934954at2759"/>
<dbReference type="Proteomes" id="UP000193411">
    <property type="component" value="Unassembled WGS sequence"/>
</dbReference>
<dbReference type="InterPro" id="IPR016162">
    <property type="entry name" value="Ald_DH_N"/>
</dbReference>
<dbReference type="EC" id="1.2.1.41" evidence="2"/>
<dbReference type="SUPFAM" id="SSF53720">
    <property type="entry name" value="ALDH-like"/>
    <property type="match status" value="1"/>
</dbReference>
<comment type="catalytic activity">
    <reaction evidence="7">
        <text>L-glutamate 5-semialdehyde + phosphate + NADP(+) = L-glutamyl 5-phosphate + NADPH + H(+)</text>
        <dbReference type="Rhea" id="RHEA:19541"/>
        <dbReference type="ChEBI" id="CHEBI:15378"/>
        <dbReference type="ChEBI" id="CHEBI:43474"/>
        <dbReference type="ChEBI" id="CHEBI:57783"/>
        <dbReference type="ChEBI" id="CHEBI:58066"/>
        <dbReference type="ChEBI" id="CHEBI:58274"/>
        <dbReference type="ChEBI" id="CHEBI:58349"/>
        <dbReference type="EC" id="1.2.1.41"/>
    </reaction>
</comment>
<comment type="caution">
    <text evidence="9">The sequence shown here is derived from an EMBL/GenBank/DDBJ whole genome shotgun (WGS) entry which is preliminary data.</text>
</comment>
<dbReference type="Pfam" id="PF00171">
    <property type="entry name" value="Aldedh"/>
    <property type="match status" value="1"/>
</dbReference>
<dbReference type="PANTHER" id="PTHR11063:SF8">
    <property type="entry name" value="DELTA-1-PYRROLINE-5-CARBOXYLATE SYNTHASE"/>
    <property type="match status" value="1"/>
</dbReference>
<evidence type="ECO:0000313" key="9">
    <source>
        <dbReference type="EMBL" id="ORZ30599.1"/>
    </source>
</evidence>
<keyword evidence="6" id="KW-0560">Oxidoreductase</keyword>
<dbReference type="InterPro" id="IPR016161">
    <property type="entry name" value="Ald_DH/histidinol_DH"/>
</dbReference>
<comment type="pathway">
    <text evidence="1">Amino-acid biosynthesis; L-proline biosynthesis; L-glutamate 5-semialdehyde from L-glutamate: step 2/2.</text>
</comment>
<keyword evidence="10" id="KW-1185">Reference proteome</keyword>
<dbReference type="NCBIfam" id="NF001221">
    <property type="entry name" value="PRK00197.1"/>
    <property type="match status" value="1"/>
</dbReference>